<dbReference type="EMBL" id="CP009812">
    <property type="protein sequence ID" value="ATZ52434.1"/>
    <property type="molecule type" value="Genomic_DNA"/>
</dbReference>
<reference evidence="1 2" key="1">
    <citation type="journal article" date="2011" name="PLoS Genet.">
        <title>Genomic analysis of the necrotrophic fungal pathogens Sclerotinia sclerotiorum and Botrytis cinerea.</title>
        <authorList>
            <person name="Amselem J."/>
            <person name="Cuomo C.A."/>
            <person name="van Kan J.A."/>
            <person name="Viaud M."/>
            <person name="Benito E.P."/>
            <person name="Couloux A."/>
            <person name="Coutinho P.M."/>
            <person name="de Vries R.P."/>
            <person name="Dyer P.S."/>
            <person name="Fillinger S."/>
            <person name="Fournier E."/>
            <person name="Gout L."/>
            <person name="Hahn M."/>
            <person name="Kohn L."/>
            <person name="Lapalu N."/>
            <person name="Plummer K.M."/>
            <person name="Pradier J.M."/>
            <person name="Quevillon E."/>
            <person name="Sharon A."/>
            <person name="Simon A."/>
            <person name="ten Have A."/>
            <person name="Tudzynski B."/>
            <person name="Tudzynski P."/>
            <person name="Wincker P."/>
            <person name="Andrew M."/>
            <person name="Anthouard V."/>
            <person name="Beever R.E."/>
            <person name="Beffa R."/>
            <person name="Benoit I."/>
            <person name="Bouzid O."/>
            <person name="Brault B."/>
            <person name="Chen Z."/>
            <person name="Choquer M."/>
            <person name="Collemare J."/>
            <person name="Cotton P."/>
            <person name="Danchin E.G."/>
            <person name="Da Silva C."/>
            <person name="Gautier A."/>
            <person name="Giraud C."/>
            <person name="Giraud T."/>
            <person name="Gonzalez C."/>
            <person name="Grossetete S."/>
            <person name="Guldener U."/>
            <person name="Henrissat B."/>
            <person name="Howlett B.J."/>
            <person name="Kodira C."/>
            <person name="Kretschmer M."/>
            <person name="Lappartient A."/>
            <person name="Leroch M."/>
            <person name="Levis C."/>
            <person name="Mauceli E."/>
            <person name="Neuveglise C."/>
            <person name="Oeser B."/>
            <person name="Pearson M."/>
            <person name="Poulain J."/>
            <person name="Poussereau N."/>
            <person name="Quesneville H."/>
            <person name="Rascle C."/>
            <person name="Schumacher J."/>
            <person name="Segurens B."/>
            <person name="Sexton A."/>
            <person name="Silva E."/>
            <person name="Sirven C."/>
            <person name="Soanes D.M."/>
            <person name="Talbot N.J."/>
            <person name="Templeton M."/>
            <person name="Yandava C."/>
            <person name="Yarden O."/>
            <person name="Zeng Q."/>
            <person name="Rollins J.A."/>
            <person name="Lebrun M.H."/>
            <person name="Dickman M."/>
        </authorList>
    </citation>
    <scope>NUCLEOTIDE SEQUENCE [LARGE SCALE GENOMIC DNA]</scope>
    <source>
        <strain evidence="1 2">B05.10</strain>
    </source>
</reference>
<protein>
    <submittedName>
        <fullName evidence="1">Uncharacterized protein</fullName>
    </submittedName>
</protein>
<evidence type="ECO:0000313" key="2">
    <source>
        <dbReference type="Proteomes" id="UP000001798"/>
    </source>
</evidence>
<proteinExistence type="predicted"/>
<name>A0A384JQ01_BOTFB</name>
<dbReference type="Proteomes" id="UP000001798">
    <property type="component" value="Chromosome 8"/>
</dbReference>
<dbReference type="RefSeq" id="XP_024550194.1">
    <property type="nucleotide sequence ID" value="XM_024694405.1"/>
</dbReference>
<dbReference type="GeneID" id="36394385"/>
<accession>A0A384JQ01</accession>
<sequence>MYLTSDHILAMMAKSQDLQVGQVRCHHMLLCRAVIILPLTPYPFDRPFDQYVVVLI</sequence>
<keyword evidence="2" id="KW-1185">Reference proteome</keyword>
<dbReference type="OrthoDB" id="10296606at2759"/>
<reference evidence="1 2" key="3">
    <citation type="journal article" date="2017" name="Mol. Plant Pathol.">
        <title>A gapless genome sequence of the fungus Botrytis cinerea.</title>
        <authorList>
            <person name="Van Kan J.A."/>
            <person name="Stassen J.H."/>
            <person name="Mosbach A."/>
            <person name="Van Der Lee T.A."/>
            <person name="Faino L."/>
            <person name="Farmer A.D."/>
            <person name="Papasotiriou D.G."/>
            <person name="Zhou S."/>
            <person name="Seidl M.F."/>
            <person name="Cottam E."/>
            <person name="Edel D."/>
            <person name="Hahn M."/>
            <person name="Schwartz D.C."/>
            <person name="Dietrich R.A."/>
            <person name="Widdison S."/>
            <person name="Scalliet G."/>
        </authorList>
    </citation>
    <scope>NUCLEOTIDE SEQUENCE [LARGE SCALE GENOMIC DNA]</scope>
    <source>
        <strain evidence="1 2">B05.10</strain>
    </source>
</reference>
<organism evidence="1 2">
    <name type="scientific">Botryotinia fuckeliana (strain B05.10)</name>
    <name type="common">Noble rot fungus</name>
    <name type="synonym">Botrytis cinerea</name>
    <dbReference type="NCBI Taxonomy" id="332648"/>
    <lineage>
        <taxon>Eukaryota</taxon>
        <taxon>Fungi</taxon>
        <taxon>Dikarya</taxon>
        <taxon>Ascomycota</taxon>
        <taxon>Pezizomycotina</taxon>
        <taxon>Leotiomycetes</taxon>
        <taxon>Helotiales</taxon>
        <taxon>Sclerotiniaceae</taxon>
        <taxon>Botrytis</taxon>
    </lineage>
</organism>
<evidence type="ECO:0000313" key="1">
    <source>
        <dbReference type="EMBL" id="ATZ52434.1"/>
    </source>
</evidence>
<gene>
    <name evidence="1" type="ORF">BCIN_08g01630</name>
</gene>
<reference evidence="1 2" key="2">
    <citation type="journal article" date="2012" name="Eukaryot. Cell">
        <title>Genome update of Botrytis cinerea strains B05.10 and T4.</title>
        <authorList>
            <person name="Staats M."/>
            <person name="van Kan J.A."/>
        </authorList>
    </citation>
    <scope>NUCLEOTIDE SEQUENCE [LARGE SCALE GENOMIC DNA]</scope>
    <source>
        <strain evidence="1 2">B05.10</strain>
    </source>
</reference>
<dbReference type="VEuPathDB" id="FungiDB:Bcin08g01630"/>
<dbReference type="AlphaFoldDB" id="A0A384JQ01"/>